<protein>
    <recommendedName>
        <fullName evidence="8">Peptidase T</fullName>
        <ecNumber evidence="8">3.4.11.4</ecNumber>
    </recommendedName>
</protein>
<dbReference type="STRING" id="760011.Spico_1461"/>
<dbReference type="KEGG" id="scc:Spico_1461"/>
<evidence type="ECO:0000256" key="2">
    <source>
        <dbReference type="ARBA" id="ARBA00009692"/>
    </source>
</evidence>
<dbReference type="Pfam" id="PF01546">
    <property type="entry name" value="Peptidase_M20"/>
    <property type="match status" value="1"/>
</dbReference>
<reference evidence="10 11" key="2">
    <citation type="journal article" date="2012" name="Stand. Genomic Sci.">
        <title>Complete genome sequence of the termite hindgut bacterium Spirochaeta coccoides type strain (SPN1(T)), reclassification in the genus Sphaerochaeta as Sphaerochaeta coccoides comb. nov. and emendations of the family Spirochaetaceae and the genus Sphaerochaeta.</title>
        <authorList>
            <person name="Abt B."/>
            <person name="Han C."/>
            <person name="Scheuner C."/>
            <person name="Lu M."/>
            <person name="Lapidus A."/>
            <person name="Nolan M."/>
            <person name="Lucas S."/>
            <person name="Hammon N."/>
            <person name="Deshpande S."/>
            <person name="Cheng J.F."/>
            <person name="Tapia R."/>
            <person name="Goodwin L.A."/>
            <person name="Pitluck S."/>
            <person name="Liolios K."/>
            <person name="Pagani I."/>
            <person name="Ivanova N."/>
            <person name="Mavromatis K."/>
            <person name="Mikhailova N."/>
            <person name="Huntemann M."/>
            <person name="Pati A."/>
            <person name="Chen A."/>
            <person name="Palaniappan K."/>
            <person name="Land M."/>
            <person name="Hauser L."/>
            <person name="Brambilla E.M."/>
            <person name="Rohde M."/>
            <person name="Spring S."/>
            <person name="Gronow S."/>
            <person name="Goker M."/>
            <person name="Woyke T."/>
            <person name="Bristow J."/>
            <person name="Eisen J.A."/>
            <person name="Markowitz V."/>
            <person name="Hugenholtz P."/>
            <person name="Kyrpides N.C."/>
            <person name="Klenk H.P."/>
            <person name="Detter J.C."/>
        </authorList>
    </citation>
    <scope>NUCLEOTIDE SEQUENCE [LARGE SCALE GENOMIC DNA]</scope>
    <source>
        <strain evidence="11">ATCC BAA-1237 / DSM 17374 / SPN1</strain>
    </source>
</reference>
<dbReference type="Gene3D" id="3.30.70.360">
    <property type="match status" value="1"/>
</dbReference>
<evidence type="ECO:0000256" key="8">
    <source>
        <dbReference type="NCBIfam" id="TIGR01882"/>
    </source>
</evidence>
<evidence type="ECO:0000256" key="6">
    <source>
        <dbReference type="ARBA" id="ARBA00022833"/>
    </source>
</evidence>
<dbReference type="Pfam" id="PF07687">
    <property type="entry name" value="M20_dimer"/>
    <property type="match status" value="1"/>
</dbReference>
<evidence type="ECO:0000313" key="10">
    <source>
        <dbReference type="EMBL" id="AEC02664.1"/>
    </source>
</evidence>
<dbReference type="eggNOG" id="COG2195">
    <property type="taxonomic scope" value="Bacteria"/>
</dbReference>
<evidence type="ECO:0000256" key="4">
    <source>
        <dbReference type="ARBA" id="ARBA00022723"/>
    </source>
</evidence>
<gene>
    <name evidence="10" type="ordered locus">Spico_1461</name>
</gene>
<dbReference type="InterPro" id="IPR011650">
    <property type="entry name" value="Peptidase_M20_dimer"/>
</dbReference>
<dbReference type="NCBIfam" id="NF003976">
    <property type="entry name" value="PRK05469.1"/>
    <property type="match status" value="1"/>
</dbReference>
<keyword evidence="4" id="KW-0479">Metal-binding</keyword>
<dbReference type="GO" id="GO:0008270">
    <property type="term" value="F:zinc ion binding"/>
    <property type="evidence" value="ECO:0007669"/>
    <property type="project" value="InterPro"/>
</dbReference>
<name>F4GI66_PARC1</name>
<keyword evidence="10" id="KW-0031">Aminopeptidase</keyword>
<evidence type="ECO:0000313" key="11">
    <source>
        <dbReference type="Proteomes" id="UP000007939"/>
    </source>
</evidence>
<evidence type="ECO:0000256" key="5">
    <source>
        <dbReference type="ARBA" id="ARBA00022801"/>
    </source>
</evidence>
<dbReference type="HOGENOM" id="CLU_053676_0_0_12"/>
<keyword evidence="7" id="KW-0482">Metalloprotease</keyword>
<dbReference type="PROSITE" id="PS00758">
    <property type="entry name" value="ARGE_DAPE_CPG2_1"/>
    <property type="match status" value="1"/>
</dbReference>
<dbReference type="GO" id="GO:0045148">
    <property type="term" value="F:tripeptide aminopeptidase activity"/>
    <property type="evidence" value="ECO:0007669"/>
    <property type="project" value="UniProtKB-UniRule"/>
</dbReference>
<dbReference type="PANTHER" id="PTHR42994:SF1">
    <property type="entry name" value="PEPTIDASE T"/>
    <property type="match status" value="1"/>
</dbReference>
<organism evidence="10 11">
    <name type="scientific">Parasphaerochaeta coccoides (strain ATCC BAA-1237 / DSM 17374 / SPN1)</name>
    <name type="common">Sphaerochaeta coccoides</name>
    <dbReference type="NCBI Taxonomy" id="760011"/>
    <lineage>
        <taxon>Bacteria</taxon>
        <taxon>Pseudomonadati</taxon>
        <taxon>Spirochaetota</taxon>
        <taxon>Spirochaetia</taxon>
        <taxon>Spirochaetales</taxon>
        <taxon>Sphaerochaetaceae</taxon>
        <taxon>Parasphaerochaeta</taxon>
    </lineage>
</organism>
<dbReference type="EC" id="3.4.11.4" evidence="8"/>
<dbReference type="Proteomes" id="UP000007939">
    <property type="component" value="Chromosome"/>
</dbReference>
<evidence type="ECO:0000256" key="3">
    <source>
        <dbReference type="ARBA" id="ARBA00022670"/>
    </source>
</evidence>
<keyword evidence="5 10" id="KW-0378">Hydrolase</keyword>
<dbReference type="NCBIfam" id="NF009920">
    <property type="entry name" value="PRK13381.1"/>
    <property type="match status" value="1"/>
</dbReference>
<keyword evidence="3" id="KW-0645">Protease</keyword>
<dbReference type="GO" id="GO:0008237">
    <property type="term" value="F:metallopeptidase activity"/>
    <property type="evidence" value="ECO:0007669"/>
    <property type="project" value="UniProtKB-KW"/>
</dbReference>
<dbReference type="InterPro" id="IPR036264">
    <property type="entry name" value="Bact_exopeptidase_dim_dom"/>
</dbReference>
<dbReference type="GO" id="GO:0006518">
    <property type="term" value="P:peptide metabolic process"/>
    <property type="evidence" value="ECO:0007669"/>
    <property type="project" value="InterPro"/>
</dbReference>
<dbReference type="RefSeq" id="WP_013740059.1">
    <property type="nucleotide sequence ID" value="NC_015436.1"/>
</dbReference>
<comment type="cofactor">
    <cofactor evidence="1">
        <name>Zn(2+)</name>
        <dbReference type="ChEBI" id="CHEBI:29105"/>
    </cofactor>
</comment>
<dbReference type="GO" id="GO:0006508">
    <property type="term" value="P:proteolysis"/>
    <property type="evidence" value="ECO:0007669"/>
    <property type="project" value="UniProtKB-UniRule"/>
</dbReference>
<dbReference type="NCBIfam" id="TIGR01882">
    <property type="entry name" value="peptidase-T"/>
    <property type="match status" value="1"/>
</dbReference>
<dbReference type="SUPFAM" id="SSF55031">
    <property type="entry name" value="Bacterial exopeptidase dimerisation domain"/>
    <property type="match status" value="1"/>
</dbReference>
<dbReference type="SUPFAM" id="SSF53187">
    <property type="entry name" value="Zn-dependent exopeptidases"/>
    <property type="match status" value="1"/>
</dbReference>
<evidence type="ECO:0000256" key="1">
    <source>
        <dbReference type="ARBA" id="ARBA00001947"/>
    </source>
</evidence>
<evidence type="ECO:0000256" key="7">
    <source>
        <dbReference type="ARBA" id="ARBA00023049"/>
    </source>
</evidence>
<evidence type="ECO:0000259" key="9">
    <source>
        <dbReference type="Pfam" id="PF07687"/>
    </source>
</evidence>
<keyword evidence="6" id="KW-0862">Zinc</keyword>
<dbReference type="PANTHER" id="PTHR42994">
    <property type="entry name" value="PEPTIDASE T"/>
    <property type="match status" value="1"/>
</dbReference>
<dbReference type="InterPro" id="IPR002933">
    <property type="entry name" value="Peptidase_M20"/>
</dbReference>
<reference evidence="11" key="1">
    <citation type="submission" date="2011-04" db="EMBL/GenBank/DDBJ databases">
        <title>The complete genome of Spirochaeta coccoides DSM 17374.</title>
        <authorList>
            <person name="Lucas S."/>
            <person name="Copeland A."/>
            <person name="Lapidus A."/>
            <person name="Bruce D."/>
            <person name="Goodwin L."/>
            <person name="Pitluck S."/>
            <person name="Peters L."/>
            <person name="Kyrpides N."/>
            <person name="Mavromatis K."/>
            <person name="Pagani I."/>
            <person name="Ivanova N."/>
            <person name="Ovchinnikova G."/>
            <person name="Lu M."/>
            <person name="Detter J.C."/>
            <person name="Tapia R."/>
            <person name="Han C."/>
            <person name="Land M."/>
            <person name="Hauser L."/>
            <person name="Markowitz V."/>
            <person name="Cheng J.-F."/>
            <person name="Hugenholtz P."/>
            <person name="Woyke T."/>
            <person name="Wu D."/>
            <person name="Spring S."/>
            <person name="Schroeder M."/>
            <person name="Brambilla E."/>
            <person name="Klenk H.-P."/>
            <person name="Eisen J.A."/>
        </authorList>
    </citation>
    <scope>NUCLEOTIDE SEQUENCE [LARGE SCALE GENOMIC DNA]</scope>
    <source>
        <strain evidence="11">ATCC BAA-1237 / DSM 17374 / SPN1</strain>
    </source>
</reference>
<dbReference type="AlphaFoldDB" id="F4GI66"/>
<proteinExistence type="inferred from homology"/>
<sequence>MKKKDMSKDLLERFLRYAVIDTMSNPRNITTQRPSTDGQWNLLRLLEKEVRDLGLTDVILYEKGTLIARIPATGTGLPTIGFMAHVDVADDVPGNGVKPRVVETYDGKDIILNDSTVITVADNPALAGYAGDTLVVTDGTTLLGGDDKAGVAAIMSFAKVLVTEKPFVHGEVELIFTTDEETGGGMDVFPYEAIRSEACYTIDGGARYEIETECFNAASVTVTFHGVSYHTGTARGRLVNAVNMAAAFVRALPQAESPEATDGRYGFYAPTDISGVLMKTTVELLLRDFDLDGLKRRIAVVEQIARSIEAIFAAGKVEVAYSFTYYNMAEANKKKPQTMEAVYAAGKELGMPLYSEIIRGGTDGARLAAKGVPCPNLFTGGYNFHSRYEWLALPALNDAANLALGIIGQWARMGR</sequence>
<dbReference type="InterPro" id="IPR001261">
    <property type="entry name" value="ArgE/DapE_CS"/>
</dbReference>
<dbReference type="InterPro" id="IPR010161">
    <property type="entry name" value="Peptidase_M20B"/>
</dbReference>
<dbReference type="EMBL" id="CP002659">
    <property type="protein sequence ID" value="AEC02664.1"/>
    <property type="molecule type" value="Genomic_DNA"/>
</dbReference>
<dbReference type="Gene3D" id="3.40.630.10">
    <property type="entry name" value="Zn peptidases"/>
    <property type="match status" value="1"/>
</dbReference>
<accession>F4GI66</accession>
<feature type="domain" description="Peptidase M20 dimerisation" evidence="9">
    <location>
        <begin position="215"/>
        <end position="305"/>
    </location>
</feature>
<comment type="similarity">
    <text evidence="2">Belongs to the peptidase M20B family.</text>
</comment>
<keyword evidence="11" id="KW-1185">Reference proteome</keyword>